<dbReference type="PROSITE" id="PS50097">
    <property type="entry name" value="BTB"/>
    <property type="match status" value="1"/>
</dbReference>
<name>A0A4V2MVW1_9APHY</name>
<feature type="domain" description="BTB" evidence="2">
    <location>
        <begin position="77"/>
        <end position="142"/>
    </location>
</feature>
<dbReference type="Pfam" id="PF00651">
    <property type="entry name" value="BTB"/>
    <property type="match status" value="1"/>
</dbReference>
<dbReference type="SMART" id="SM00225">
    <property type="entry name" value="BTB"/>
    <property type="match status" value="1"/>
</dbReference>
<accession>A0A4V2MVW1</accession>
<evidence type="ECO:0000259" key="2">
    <source>
        <dbReference type="PROSITE" id="PS50097"/>
    </source>
</evidence>
<dbReference type="InterPro" id="IPR000210">
    <property type="entry name" value="BTB/POZ_dom"/>
</dbReference>
<dbReference type="InterPro" id="IPR011333">
    <property type="entry name" value="SKP1/BTB/POZ_sf"/>
</dbReference>
<feature type="region of interest" description="Disordered" evidence="1">
    <location>
        <begin position="45"/>
        <end position="67"/>
    </location>
</feature>
<reference evidence="3 4" key="1">
    <citation type="submission" date="2018-11" db="EMBL/GenBank/DDBJ databases">
        <title>Genome assembly of Steccherinum ochraceum LE-BIN_3174, the white-rot fungus of the Steccherinaceae family (The Residual Polyporoid clade, Polyporales, Basidiomycota).</title>
        <authorList>
            <person name="Fedorova T.V."/>
            <person name="Glazunova O.A."/>
            <person name="Landesman E.O."/>
            <person name="Moiseenko K.V."/>
            <person name="Psurtseva N.V."/>
            <person name="Savinova O.S."/>
            <person name="Shakhova N.V."/>
            <person name="Tyazhelova T.V."/>
            <person name="Vasina D.V."/>
        </authorList>
    </citation>
    <scope>NUCLEOTIDE SEQUENCE [LARGE SCALE GENOMIC DNA]</scope>
    <source>
        <strain evidence="3 4">LE-BIN_3174</strain>
    </source>
</reference>
<gene>
    <name evidence="3" type="ORF">EIP91_005102</name>
</gene>
<sequence length="393" mass="44237">MTHIESLTLSNQQHIPVLEPHVALLKLDVLCFGLSSLMAQRIPLTKRRRRDSDDAGSSPPKRDELAYKRGSPWLEDGNIILVAEGTAFRVLQSILSNSSEVFRDMFSVPQPTDAEKLDGVPVVQMPDSKRDLSRVLNALFDGGNLYLGQQPHFTTVCSLLRLGTKYQLAALRKDAADRLEKCFPKRLRHFNNSLSTVSSPPNLAGWIVDFANVPINIKFSDAIAVVHLAQECDLPYLLPTALFICSQLGPEKLAHGYRDRDGTLWKLAPRDLERCLLGTESLREIAQRQQAFVIQTILSPVCIAPQWCTTDLLTLRTQRLKDMKCVGGKNPLLDDGWIKSPDRGLCNRCKNWYAEHYGEQHREAWCSLATLFKVDKLVPVWPAPYTAEDLKIL</sequence>
<evidence type="ECO:0000313" key="3">
    <source>
        <dbReference type="EMBL" id="TCD63697.1"/>
    </source>
</evidence>
<proteinExistence type="predicted"/>
<dbReference type="EMBL" id="RWJN01000281">
    <property type="protein sequence ID" value="TCD63697.1"/>
    <property type="molecule type" value="Genomic_DNA"/>
</dbReference>
<dbReference type="SUPFAM" id="SSF54695">
    <property type="entry name" value="POZ domain"/>
    <property type="match status" value="1"/>
</dbReference>
<dbReference type="Gene3D" id="3.30.710.10">
    <property type="entry name" value="Potassium Channel Kv1.1, Chain A"/>
    <property type="match status" value="1"/>
</dbReference>
<dbReference type="AlphaFoldDB" id="A0A4V2MVW1"/>
<keyword evidence="4" id="KW-1185">Reference proteome</keyword>
<evidence type="ECO:0000256" key="1">
    <source>
        <dbReference type="SAM" id="MobiDB-lite"/>
    </source>
</evidence>
<dbReference type="STRING" id="92696.A0A4V2MVW1"/>
<evidence type="ECO:0000313" key="4">
    <source>
        <dbReference type="Proteomes" id="UP000292702"/>
    </source>
</evidence>
<dbReference type="OrthoDB" id="3027208at2759"/>
<organism evidence="3 4">
    <name type="scientific">Steccherinum ochraceum</name>
    <dbReference type="NCBI Taxonomy" id="92696"/>
    <lineage>
        <taxon>Eukaryota</taxon>
        <taxon>Fungi</taxon>
        <taxon>Dikarya</taxon>
        <taxon>Basidiomycota</taxon>
        <taxon>Agaricomycotina</taxon>
        <taxon>Agaricomycetes</taxon>
        <taxon>Polyporales</taxon>
        <taxon>Steccherinaceae</taxon>
        <taxon>Steccherinum</taxon>
    </lineage>
</organism>
<protein>
    <recommendedName>
        <fullName evidence="2">BTB domain-containing protein</fullName>
    </recommendedName>
</protein>
<comment type="caution">
    <text evidence="3">The sequence shown here is derived from an EMBL/GenBank/DDBJ whole genome shotgun (WGS) entry which is preliminary data.</text>
</comment>
<dbReference type="Proteomes" id="UP000292702">
    <property type="component" value="Unassembled WGS sequence"/>
</dbReference>